<dbReference type="EMBL" id="BDCO01000003">
    <property type="protein sequence ID" value="GAT35564.1"/>
    <property type="molecule type" value="Genomic_DNA"/>
</dbReference>
<organism evidence="2 3">
    <name type="scientific">Terrimicrobium sacchariphilum</name>
    <dbReference type="NCBI Taxonomy" id="690879"/>
    <lineage>
        <taxon>Bacteria</taxon>
        <taxon>Pseudomonadati</taxon>
        <taxon>Verrucomicrobiota</taxon>
        <taxon>Terrimicrobiia</taxon>
        <taxon>Terrimicrobiales</taxon>
        <taxon>Terrimicrobiaceae</taxon>
        <taxon>Terrimicrobium</taxon>
    </lineage>
</organism>
<proteinExistence type="predicted"/>
<keyword evidence="2" id="KW-0808">Transferase</keyword>
<evidence type="ECO:0000313" key="2">
    <source>
        <dbReference type="EMBL" id="GAT35564.1"/>
    </source>
</evidence>
<dbReference type="InterPro" id="IPR029044">
    <property type="entry name" value="Nucleotide-diphossugar_trans"/>
</dbReference>
<keyword evidence="3" id="KW-1185">Reference proteome</keyword>
<protein>
    <submittedName>
        <fullName evidence="2">Nucleotidyl transferase</fullName>
    </submittedName>
</protein>
<dbReference type="InterPro" id="IPR005835">
    <property type="entry name" value="NTP_transferase_dom"/>
</dbReference>
<feature type="domain" description="Nucleotidyl transferase" evidence="1">
    <location>
        <begin position="19"/>
        <end position="140"/>
    </location>
</feature>
<evidence type="ECO:0000313" key="3">
    <source>
        <dbReference type="Proteomes" id="UP000076023"/>
    </source>
</evidence>
<dbReference type="SUPFAM" id="SSF53448">
    <property type="entry name" value="Nucleotide-diphospho-sugar transferases"/>
    <property type="match status" value="1"/>
</dbReference>
<name>A0A146GG00_TERSA</name>
<dbReference type="Proteomes" id="UP000076023">
    <property type="component" value="Unassembled WGS sequence"/>
</dbReference>
<comment type="caution">
    <text evidence="2">The sequence shown here is derived from an EMBL/GenBank/DDBJ whole genome shotgun (WGS) entry which is preliminary data.</text>
</comment>
<dbReference type="AlphaFoldDB" id="A0A146GG00"/>
<evidence type="ECO:0000259" key="1">
    <source>
        <dbReference type="Pfam" id="PF00483"/>
    </source>
</evidence>
<dbReference type="InParanoid" id="A0A146GG00"/>
<reference evidence="3" key="1">
    <citation type="journal article" date="2017" name="Genome Announc.">
        <title>Draft Genome Sequence of Terrimicrobium sacchariphilum NM-5T, a Facultative Anaerobic Soil Bacterium of the Class Spartobacteria.</title>
        <authorList>
            <person name="Qiu Y.L."/>
            <person name="Tourlousse D.M."/>
            <person name="Matsuura N."/>
            <person name="Ohashi A."/>
            <person name="Sekiguchi Y."/>
        </authorList>
    </citation>
    <scope>NUCLEOTIDE SEQUENCE [LARGE SCALE GENOMIC DNA]</scope>
    <source>
        <strain evidence="3">NM-5</strain>
    </source>
</reference>
<sequence length="289" mass="31865">MGSRYGGLKQVDPMGPSGETLLDYSVYDAMRAGFDRVVFLIRRDIEEEFRAKVGSRYEGRIDVAYAFQQLDSLPGSFTVPADRKKPWGTAHAVWCAREVLDGPFVSINADDFYGVGSYEVLAKFLRDKTAASTDYAMAGYRLDNTLSDHGSVARGVCEVDAANKLTSIVEWTAIEHTEGKIFQKTDSGEKTFTGSEPVSMNFWGLTPAVFPQLETILGDFLTANSSDLKAECYIPTALGQLTEQGKATLEVLPTNAPWFGVTYREDKPLVTEALARLHASGEYPTPLWK</sequence>
<gene>
    <name evidence="2" type="ORF">TSACC_3635</name>
</gene>
<dbReference type="GO" id="GO:0016740">
    <property type="term" value="F:transferase activity"/>
    <property type="evidence" value="ECO:0007669"/>
    <property type="project" value="UniProtKB-KW"/>
</dbReference>
<dbReference type="STRING" id="690879.TSACC_3635"/>
<dbReference type="Gene3D" id="3.90.550.10">
    <property type="entry name" value="Spore Coat Polysaccharide Biosynthesis Protein SpsA, Chain A"/>
    <property type="match status" value="1"/>
</dbReference>
<dbReference type="Pfam" id="PF00483">
    <property type="entry name" value="NTP_transferase"/>
    <property type="match status" value="1"/>
</dbReference>
<accession>A0A146GG00</accession>